<evidence type="ECO:0000313" key="2">
    <source>
        <dbReference type="EMBL" id="MFD3277004.1"/>
    </source>
</evidence>
<dbReference type="SUPFAM" id="SSF51004">
    <property type="entry name" value="C-terminal (heme d1) domain of cytochrome cd1-nitrite reductase"/>
    <property type="match status" value="1"/>
</dbReference>
<dbReference type="Gene3D" id="2.130.10.10">
    <property type="entry name" value="YVTN repeat-like/Quinoprotein amine dehydrogenase"/>
    <property type="match status" value="1"/>
</dbReference>
<dbReference type="NCBIfam" id="NF038117">
    <property type="entry name" value="choice_anch_I"/>
    <property type="match status" value="1"/>
</dbReference>
<keyword evidence="3" id="KW-1185">Reference proteome</keyword>
<organism evidence="2 3">
    <name type="scientific">Aquirufa echingensis</name>
    <dbReference type="NCBI Taxonomy" id="3096516"/>
    <lineage>
        <taxon>Bacteria</taxon>
        <taxon>Pseudomonadati</taxon>
        <taxon>Bacteroidota</taxon>
        <taxon>Cytophagia</taxon>
        <taxon>Cytophagales</taxon>
        <taxon>Flectobacillaceae</taxon>
        <taxon>Aquirufa</taxon>
    </lineage>
</organism>
<proteinExistence type="predicted"/>
<dbReference type="InterPro" id="IPR011048">
    <property type="entry name" value="Haem_d1_sf"/>
</dbReference>
<gene>
    <name evidence="2" type="ORF">SKC38_12260</name>
</gene>
<dbReference type="InterPro" id="IPR055188">
    <property type="entry name" value="Choice_anch_I"/>
</dbReference>
<dbReference type="InterPro" id="IPR052956">
    <property type="entry name" value="Mesenchyme-surface_protein"/>
</dbReference>
<evidence type="ECO:0000313" key="3">
    <source>
        <dbReference type="Proteomes" id="UP001598114"/>
    </source>
</evidence>
<dbReference type="Pfam" id="PF22494">
    <property type="entry name" value="choice_anch_I"/>
    <property type="match status" value="1"/>
</dbReference>
<feature type="domain" description="Choice-of-anchor I" evidence="1">
    <location>
        <begin position="44"/>
        <end position="496"/>
    </location>
</feature>
<dbReference type="PROSITE" id="PS51257">
    <property type="entry name" value="PROKAR_LIPOPROTEIN"/>
    <property type="match status" value="1"/>
</dbReference>
<dbReference type="Proteomes" id="UP001598114">
    <property type="component" value="Unassembled WGS sequence"/>
</dbReference>
<sequence length="498" mass="53811">MKRIIFSAIVVLALQSCQKDELGNFQNDPQVFEFKEVGSITLGGLGASEISAYDPATKKLFVVNNSDVNRIDVLDLSNPTSPKLVSKILMEPYGGYVNSLSVSNGKLAAAIEAKVKQNAGKCVVFNTNDLTEIKQITVGALPDMVTFSPDGNLILTANEGEPSDDYLTDPEGSVSVINIAAGYSVKTLNFAGFESYAAILKKKGLRVFGPKATLVKDIEPEYITVSEDSKTAWVTLQENNAIAKIDLNLQAITDVFPLGFKDYSVANNAFDFSDKDSKVGFGAYAKVKGMYMPDAIAVQEKDGIPYLFTANEGDAREYTAFAEIKRVKDLTLDYANFPFGTALKADAVLGRLNVTTTLGDTDGDGDFDELYSLGARSMSVWNGLTGVQIYDTQNEVDQRSIAAGLYDDARSDDKGSEPEGIALGKIGNRTYAFLGCERTDALMIFDVTNPRYPSFIMTLKTGDAPEGVLFVAADKSPTGKPLLIVSSENDGQVKFYSL</sequence>
<evidence type="ECO:0000259" key="1">
    <source>
        <dbReference type="Pfam" id="PF22494"/>
    </source>
</evidence>
<dbReference type="PANTHER" id="PTHR46928:SF1">
    <property type="entry name" value="MESENCHYME-SPECIFIC CELL SURFACE GLYCOPROTEIN"/>
    <property type="match status" value="1"/>
</dbReference>
<dbReference type="PANTHER" id="PTHR46928">
    <property type="entry name" value="MESENCHYME-SPECIFIC CELL SURFACE GLYCOPROTEIN"/>
    <property type="match status" value="1"/>
</dbReference>
<comment type="caution">
    <text evidence="2">The sequence shown here is derived from an EMBL/GenBank/DDBJ whole genome shotgun (WGS) entry which is preliminary data.</text>
</comment>
<accession>A0ABW6D1F9</accession>
<dbReference type="RefSeq" id="WP_377977440.1">
    <property type="nucleotide sequence ID" value="NZ_JBBKYA010000007.1"/>
</dbReference>
<protein>
    <submittedName>
        <fullName evidence="2">Choice-of-anchor I family protein</fullName>
    </submittedName>
</protein>
<dbReference type="InterPro" id="IPR015943">
    <property type="entry name" value="WD40/YVTN_repeat-like_dom_sf"/>
</dbReference>
<reference evidence="2 3" key="1">
    <citation type="submission" date="2024-03" db="EMBL/GenBank/DDBJ databases">
        <title>Aquirufa genome sequencing.</title>
        <authorList>
            <person name="Pitt A."/>
            <person name="Hahn M.W."/>
        </authorList>
    </citation>
    <scope>NUCLEOTIDE SEQUENCE [LARGE SCALE GENOMIC DNA]</scope>
    <source>
        <strain evidence="2 3">PLAD-142S6K</strain>
    </source>
</reference>
<name>A0ABW6D1F9_9BACT</name>
<dbReference type="EMBL" id="JBBKYA010000007">
    <property type="protein sequence ID" value="MFD3277004.1"/>
    <property type="molecule type" value="Genomic_DNA"/>
</dbReference>